<dbReference type="EMBL" id="PSXY01000039">
    <property type="protein sequence ID" value="PPF63904.1"/>
    <property type="molecule type" value="Genomic_DNA"/>
</dbReference>
<accession>A0A2S5VLX6</accession>
<reference evidence="2 3" key="1">
    <citation type="submission" date="2018-02" db="EMBL/GenBank/DDBJ databases">
        <title>Bacteriophage NCPPB3778 and a type I-E CRISPR drive the evolution of the US Biological Select Agent, Rathayibacter toxicus.</title>
        <authorList>
            <person name="Davis E.W.II."/>
            <person name="Tabima J.F."/>
            <person name="Weisberg A.J."/>
            <person name="Lopes L.D."/>
            <person name="Wiseman M.S."/>
            <person name="Wiseman M.S."/>
            <person name="Pupko T."/>
            <person name="Belcher M.S."/>
            <person name="Sechler A.J."/>
            <person name="Tancos M.A."/>
            <person name="Schroeder B.K."/>
            <person name="Murray T.D."/>
            <person name="Luster D.G."/>
            <person name="Schneider W.L."/>
            <person name="Rogers E."/>
            <person name="Andreote F.D."/>
            <person name="Grunwald N.J."/>
            <person name="Putnam M.L."/>
            <person name="Chang J.H."/>
        </authorList>
    </citation>
    <scope>NUCLEOTIDE SEQUENCE [LARGE SCALE GENOMIC DNA]</scope>
    <source>
        <strain evidence="2 3">AY1B3</strain>
    </source>
</reference>
<gene>
    <name evidence="2" type="ORF">C5E16_14930</name>
</gene>
<feature type="region of interest" description="Disordered" evidence="1">
    <location>
        <begin position="1"/>
        <end position="31"/>
    </location>
</feature>
<dbReference type="Proteomes" id="UP000239241">
    <property type="component" value="Unassembled WGS sequence"/>
</dbReference>
<sequence length="72" mass="7726">MPRSDPADQDAVTRATEDYSSRPFSPTGMLAVGDRDGRATVDVFYDDGTMQVEADALYGEDVVVVTSALRPA</sequence>
<dbReference type="AlphaFoldDB" id="A0A2S5VLX6"/>
<proteinExistence type="predicted"/>
<evidence type="ECO:0000313" key="3">
    <source>
        <dbReference type="Proteomes" id="UP000239241"/>
    </source>
</evidence>
<evidence type="ECO:0000313" key="2">
    <source>
        <dbReference type="EMBL" id="PPF63904.1"/>
    </source>
</evidence>
<name>A0A2S5VLX6_9MICO</name>
<comment type="caution">
    <text evidence="2">The sequence shown here is derived from an EMBL/GenBank/DDBJ whole genome shotgun (WGS) entry which is preliminary data.</text>
</comment>
<evidence type="ECO:0000256" key="1">
    <source>
        <dbReference type="SAM" id="MobiDB-lite"/>
    </source>
</evidence>
<protein>
    <submittedName>
        <fullName evidence="2">Uncharacterized protein</fullName>
    </submittedName>
</protein>
<organism evidence="2 3">
    <name type="scientific">Clavibacter michiganensis</name>
    <dbReference type="NCBI Taxonomy" id="28447"/>
    <lineage>
        <taxon>Bacteria</taxon>
        <taxon>Bacillati</taxon>
        <taxon>Actinomycetota</taxon>
        <taxon>Actinomycetes</taxon>
        <taxon>Micrococcales</taxon>
        <taxon>Microbacteriaceae</taxon>
        <taxon>Clavibacter</taxon>
    </lineage>
</organism>